<feature type="transmembrane region" description="Helical" evidence="1">
    <location>
        <begin position="27"/>
        <end position="48"/>
    </location>
</feature>
<dbReference type="Proteomes" id="UP000037982">
    <property type="component" value="Unassembled WGS sequence"/>
</dbReference>
<accession>A0A0N1JX51</accession>
<name>A0A0N1JX51_9ACTN</name>
<dbReference type="EMBL" id="LGKG01000138">
    <property type="protein sequence ID" value="KPC62585.1"/>
    <property type="molecule type" value="Genomic_DNA"/>
</dbReference>
<organism evidence="2 3">
    <name type="scientific">Streptomyces chattanoogensis</name>
    <dbReference type="NCBI Taxonomy" id="66876"/>
    <lineage>
        <taxon>Bacteria</taxon>
        <taxon>Bacillati</taxon>
        <taxon>Actinomycetota</taxon>
        <taxon>Actinomycetes</taxon>
        <taxon>Kitasatosporales</taxon>
        <taxon>Streptomycetaceae</taxon>
        <taxon>Streptomyces</taxon>
    </lineage>
</organism>
<sequence length="160" mass="16749">MLASLTLASCLWVSAHLHPDPALHTVALFIHLASLVLGFGAVVVIDYYGLLWLTGRCSLSEALTTANRLHAPVWAGLAGLVGSGAMLHPDLGSPLTCTKLALVLILTLNGLQAKVLAHRLSQSAACTPSPRVLIWGAATAGVSQLCWWGAVAIGFLNSRH</sequence>
<comment type="caution">
    <text evidence="2">The sequence shown here is derived from an EMBL/GenBank/DDBJ whole genome shotgun (WGS) entry which is preliminary data.</text>
</comment>
<keyword evidence="1" id="KW-0472">Membrane</keyword>
<keyword evidence="1" id="KW-1133">Transmembrane helix</keyword>
<protein>
    <submittedName>
        <fullName evidence="2">Membrane protein</fullName>
    </submittedName>
</protein>
<feature type="transmembrane region" description="Helical" evidence="1">
    <location>
        <begin position="132"/>
        <end position="156"/>
    </location>
</feature>
<keyword evidence="1" id="KW-0812">Transmembrane</keyword>
<dbReference type="PATRIC" id="fig|66876.3.peg.4081"/>
<dbReference type="AlphaFoldDB" id="A0A0N1JX51"/>
<feature type="transmembrane region" description="Helical" evidence="1">
    <location>
        <begin position="69"/>
        <end position="87"/>
    </location>
</feature>
<keyword evidence="3" id="KW-1185">Reference proteome</keyword>
<proteinExistence type="predicted"/>
<reference evidence="3" key="1">
    <citation type="submission" date="2015-07" db="EMBL/GenBank/DDBJ databases">
        <authorList>
            <person name="Ju K.-S."/>
            <person name="Doroghazi J.R."/>
            <person name="Metcalf W.W."/>
        </authorList>
    </citation>
    <scope>NUCLEOTIDE SEQUENCE [LARGE SCALE GENOMIC DNA]</scope>
    <source>
        <strain evidence="3">NRRL ISP-5002</strain>
    </source>
</reference>
<evidence type="ECO:0000256" key="1">
    <source>
        <dbReference type="SAM" id="Phobius"/>
    </source>
</evidence>
<evidence type="ECO:0000313" key="2">
    <source>
        <dbReference type="EMBL" id="KPC62585.1"/>
    </source>
</evidence>
<gene>
    <name evidence="2" type="ORF">ADL29_18620</name>
</gene>
<evidence type="ECO:0000313" key="3">
    <source>
        <dbReference type="Proteomes" id="UP000037982"/>
    </source>
</evidence>